<feature type="domain" description="Helicase ATP-binding" evidence="6">
    <location>
        <begin position="65"/>
        <end position="261"/>
    </location>
</feature>
<dbReference type="KEGG" id="blac:94343882"/>
<dbReference type="PANTHER" id="PTHR47960">
    <property type="entry name" value="DEAD-BOX ATP-DEPENDENT RNA HELICASE 50"/>
    <property type="match status" value="1"/>
</dbReference>
<sequence length="484" mass="53749">MCLAVRSSFHRSRLFPRLSALISLNSPRRYFAARSFLDLGVDARIVAGLEKMRITMPTDIQSNTIQTVLAGHDVLCTAQTGTGKTLAYLIPVVEQILRRESAKISEQESENSALVVMGRPSALVLLPSRELALQVASVAKQLSHLAKFASCSITSGERKSIQQRNTSRRLDLIIGTPGRLAKCISKKDFFLSRIDTVVVDEADTLFDAKMGFRKEMDAILEPILASVAKRKQSLQIILAAATICSPIDQVLKKKFGNLRSVSDGKIHKTPTSIKEEFVRVSPGNKHSALRETLSLHMRHATKCIIFCRNALTVRSTEHMLREHGFQNMACLHGDMPPARRLEAIQAFKGDASVNILVCTDLAARGLDVMSVHHVIMFDFPKSAVNYVHRAGRTGRAKEKGLVTSLVTKHDLTLAMSIENSKRSKSTIKELREDASANYLTAQSSQHPTSAVRVREKQSPALSQCFNRGTKKMRNHKIRSSRLFR</sequence>
<keyword evidence="2" id="KW-0378">Hydrolase</keyword>
<evidence type="ECO:0000259" key="8">
    <source>
        <dbReference type="PROSITE" id="PS51195"/>
    </source>
</evidence>
<organism evidence="9 10">
    <name type="scientific">Bremia lactucae</name>
    <name type="common">Lettuce downy mildew</name>
    <dbReference type="NCBI Taxonomy" id="4779"/>
    <lineage>
        <taxon>Eukaryota</taxon>
        <taxon>Sar</taxon>
        <taxon>Stramenopiles</taxon>
        <taxon>Oomycota</taxon>
        <taxon>Peronosporomycetes</taxon>
        <taxon>Peronosporales</taxon>
        <taxon>Peronosporaceae</taxon>
        <taxon>Bremia</taxon>
    </lineage>
</organism>
<evidence type="ECO:0000256" key="1">
    <source>
        <dbReference type="ARBA" id="ARBA00022741"/>
    </source>
</evidence>
<feature type="domain" description="Helicase C-terminal" evidence="7">
    <location>
        <begin position="288"/>
        <end position="439"/>
    </location>
</feature>
<dbReference type="PROSITE" id="PS51195">
    <property type="entry name" value="Q_MOTIF"/>
    <property type="match status" value="1"/>
</dbReference>
<evidence type="ECO:0000256" key="4">
    <source>
        <dbReference type="ARBA" id="ARBA00022840"/>
    </source>
</evidence>
<evidence type="ECO:0000256" key="2">
    <source>
        <dbReference type="ARBA" id="ARBA00022801"/>
    </source>
</evidence>
<dbReference type="InterPro" id="IPR014001">
    <property type="entry name" value="Helicase_ATP-bd"/>
</dbReference>
<dbReference type="CDD" id="cd00268">
    <property type="entry name" value="DEADc"/>
    <property type="match status" value="1"/>
</dbReference>
<name>A0A976IHR9_BRELC</name>
<evidence type="ECO:0000313" key="10">
    <source>
        <dbReference type="Proteomes" id="UP000294530"/>
    </source>
</evidence>
<dbReference type="PROSITE" id="PS51192">
    <property type="entry name" value="HELICASE_ATP_BIND_1"/>
    <property type="match status" value="1"/>
</dbReference>
<evidence type="ECO:0000256" key="5">
    <source>
        <dbReference type="PROSITE-ProRule" id="PRU00552"/>
    </source>
</evidence>
<dbReference type="PROSITE" id="PS51194">
    <property type="entry name" value="HELICASE_CTER"/>
    <property type="match status" value="1"/>
</dbReference>
<dbReference type="InterPro" id="IPR001650">
    <property type="entry name" value="Helicase_C-like"/>
</dbReference>
<gene>
    <name evidence="9" type="ORF">CCR75_000103</name>
</gene>
<evidence type="ECO:0008006" key="11">
    <source>
        <dbReference type="Google" id="ProtNLM"/>
    </source>
</evidence>
<dbReference type="GeneID" id="94343882"/>
<dbReference type="GO" id="GO:0016787">
    <property type="term" value="F:hydrolase activity"/>
    <property type="evidence" value="ECO:0007669"/>
    <property type="project" value="UniProtKB-KW"/>
</dbReference>
<dbReference type="OrthoDB" id="10256233at2759"/>
<keyword evidence="3" id="KW-0347">Helicase</keyword>
<evidence type="ECO:0000259" key="7">
    <source>
        <dbReference type="PROSITE" id="PS51194"/>
    </source>
</evidence>
<feature type="short sequence motif" description="Q motif" evidence="5">
    <location>
        <begin position="34"/>
        <end position="62"/>
    </location>
</feature>
<accession>A0A976IHR9</accession>
<protein>
    <recommendedName>
        <fullName evidence="11">RNA helicase</fullName>
    </recommendedName>
</protein>
<dbReference type="InterPro" id="IPR014014">
    <property type="entry name" value="RNA_helicase_DEAD_Q_motif"/>
</dbReference>
<dbReference type="GO" id="GO:0005524">
    <property type="term" value="F:ATP binding"/>
    <property type="evidence" value="ECO:0007669"/>
    <property type="project" value="UniProtKB-KW"/>
</dbReference>
<dbReference type="InterPro" id="IPR011545">
    <property type="entry name" value="DEAD/DEAH_box_helicase_dom"/>
</dbReference>
<evidence type="ECO:0000259" key="6">
    <source>
        <dbReference type="PROSITE" id="PS51192"/>
    </source>
</evidence>
<dbReference type="SMART" id="SM00490">
    <property type="entry name" value="HELICc"/>
    <property type="match status" value="1"/>
</dbReference>
<dbReference type="Proteomes" id="UP000294530">
    <property type="component" value="Unassembled WGS sequence"/>
</dbReference>
<evidence type="ECO:0000256" key="3">
    <source>
        <dbReference type="ARBA" id="ARBA00022806"/>
    </source>
</evidence>
<comment type="caution">
    <text evidence="9">The sequence shown here is derived from an EMBL/GenBank/DDBJ whole genome shotgun (WGS) entry which is preliminary data.</text>
</comment>
<dbReference type="Pfam" id="PF00270">
    <property type="entry name" value="DEAD"/>
    <property type="match status" value="1"/>
</dbReference>
<dbReference type="SMART" id="SM00487">
    <property type="entry name" value="DEXDc"/>
    <property type="match status" value="1"/>
</dbReference>
<dbReference type="RefSeq" id="XP_067821536.1">
    <property type="nucleotide sequence ID" value="XM_067958211.1"/>
</dbReference>
<dbReference type="GO" id="GO:0003676">
    <property type="term" value="F:nucleic acid binding"/>
    <property type="evidence" value="ECO:0007669"/>
    <property type="project" value="InterPro"/>
</dbReference>
<dbReference type="AlphaFoldDB" id="A0A976IHR9"/>
<keyword evidence="1" id="KW-0547">Nucleotide-binding</keyword>
<dbReference type="InterPro" id="IPR027417">
    <property type="entry name" value="P-loop_NTPase"/>
</dbReference>
<keyword evidence="10" id="KW-1185">Reference proteome</keyword>
<dbReference type="EMBL" id="SHOA02000037">
    <property type="protein sequence ID" value="TDH72037.1"/>
    <property type="molecule type" value="Genomic_DNA"/>
</dbReference>
<dbReference type="Gene3D" id="3.40.50.300">
    <property type="entry name" value="P-loop containing nucleotide triphosphate hydrolases"/>
    <property type="match status" value="2"/>
</dbReference>
<dbReference type="Pfam" id="PF00271">
    <property type="entry name" value="Helicase_C"/>
    <property type="match status" value="1"/>
</dbReference>
<dbReference type="GO" id="GO:0003724">
    <property type="term" value="F:RNA helicase activity"/>
    <property type="evidence" value="ECO:0007669"/>
    <property type="project" value="InterPro"/>
</dbReference>
<evidence type="ECO:0000313" key="9">
    <source>
        <dbReference type="EMBL" id="TDH72037.1"/>
    </source>
</evidence>
<keyword evidence="4" id="KW-0067">ATP-binding</keyword>
<reference evidence="9 10" key="1">
    <citation type="journal article" date="2021" name="Genome Biol.">
        <title>AFLAP: assembly-free linkage analysis pipeline using k-mers from genome sequencing data.</title>
        <authorList>
            <person name="Fletcher K."/>
            <person name="Zhang L."/>
            <person name="Gil J."/>
            <person name="Han R."/>
            <person name="Cavanaugh K."/>
            <person name="Michelmore R."/>
        </authorList>
    </citation>
    <scope>NUCLEOTIDE SEQUENCE [LARGE SCALE GENOMIC DNA]</scope>
    <source>
        <strain evidence="9 10">SF5</strain>
    </source>
</reference>
<dbReference type="InterPro" id="IPR044742">
    <property type="entry name" value="DEAD/DEAH_RhlB"/>
</dbReference>
<proteinExistence type="predicted"/>
<dbReference type="CDD" id="cd18787">
    <property type="entry name" value="SF2_C_DEAD"/>
    <property type="match status" value="1"/>
</dbReference>
<dbReference type="SUPFAM" id="SSF52540">
    <property type="entry name" value="P-loop containing nucleoside triphosphate hydrolases"/>
    <property type="match status" value="1"/>
</dbReference>
<feature type="domain" description="DEAD-box RNA helicase Q" evidence="8">
    <location>
        <begin position="34"/>
        <end position="62"/>
    </location>
</feature>